<gene>
    <name evidence="4" type="ORF">A2U01_0017354</name>
</gene>
<reference evidence="4 5" key="1">
    <citation type="journal article" date="2018" name="Front. Plant Sci.">
        <title>Red Clover (Trifolium pratense) and Zigzag Clover (T. medium) - A Picture of Genomic Similarities and Differences.</title>
        <authorList>
            <person name="Dluhosova J."/>
            <person name="Istvanek J."/>
            <person name="Nedelnik J."/>
            <person name="Repkova J."/>
        </authorList>
    </citation>
    <scope>NUCLEOTIDE SEQUENCE [LARGE SCALE GENOMIC DNA]</scope>
    <source>
        <strain evidence="5">cv. 10/8</strain>
        <tissue evidence="4">Leaf</tissue>
    </source>
</reference>
<organism evidence="4 5">
    <name type="scientific">Trifolium medium</name>
    <dbReference type="NCBI Taxonomy" id="97028"/>
    <lineage>
        <taxon>Eukaryota</taxon>
        <taxon>Viridiplantae</taxon>
        <taxon>Streptophyta</taxon>
        <taxon>Embryophyta</taxon>
        <taxon>Tracheophyta</taxon>
        <taxon>Spermatophyta</taxon>
        <taxon>Magnoliopsida</taxon>
        <taxon>eudicotyledons</taxon>
        <taxon>Gunneridae</taxon>
        <taxon>Pentapetalae</taxon>
        <taxon>rosids</taxon>
        <taxon>fabids</taxon>
        <taxon>Fabales</taxon>
        <taxon>Fabaceae</taxon>
        <taxon>Papilionoideae</taxon>
        <taxon>50 kb inversion clade</taxon>
        <taxon>NPAAA clade</taxon>
        <taxon>Hologalegina</taxon>
        <taxon>IRL clade</taxon>
        <taxon>Trifolieae</taxon>
        <taxon>Trifolium</taxon>
    </lineage>
</organism>
<dbReference type="EMBL" id="LXQA010032159">
    <property type="protein sequence ID" value="MCH96368.1"/>
    <property type="molecule type" value="Genomic_DNA"/>
</dbReference>
<keyword evidence="1" id="KW-0175">Coiled coil</keyword>
<dbReference type="AlphaFoldDB" id="A0A392NBD3"/>
<accession>A0A392NBD3</accession>
<feature type="domain" description="Retrotransposon gag" evidence="3">
    <location>
        <begin position="118"/>
        <end position="203"/>
    </location>
</feature>
<evidence type="ECO:0000256" key="2">
    <source>
        <dbReference type="SAM" id="MobiDB-lite"/>
    </source>
</evidence>
<keyword evidence="5" id="KW-1185">Reference proteome</keyword>
<dbReference type="Proteomes" id="UP000265520">
    <property type="component" value="Unassembled WGS sequence"/>
</dbReference>
<proteinExistence type="predicted"/>
<feature type="coiled-coil region" evidence="1">
    <location>
        <begin position="12"/>
        <end position="46"/>
    </location>
</feature>
<dbReference type="Pfam" id="PF03732">
    <property type="entry name" value="Retrotrans_gag"/>
    <property type="match status" value="1"/>
</dbReference>
<protein>
    <recommendedName>
        <fullName evidence="3">Retrotransposon gag domain-containing protein</fullName>
    </recommendedName>
</protein>
<evidence type="ECO:0000259" key="3">
    <source>
        <dbReference type="Pfam" id="PF03732"/>
    </source>
</evidence>
<evidence type="ECO:0000313" key="4">
    <source>
        <dbReference type="EMBL" id="MCH96368.1"/>
    </source>
</evidence>
<feature type="region of interest" description="Disordered" evidence="2">
    <location>
        <begin position="52"/>
        <end position="75"/>
    </location>
</feature>
<evidence type="ECO:0000256" key="1">
    <source>
        <dbReference type="SAM" id="Coils"/>
    </source>
</evidence>
<evidence type="ECO:0000313" key="5">
    <source>
        <dbReference type="Proteomes" id="UP000265520"/>
    </source>
</evidence>
<feature type="compositionally biased region" description="Basic and acidic residues" evidence="2">
    <location>
        <begin position="59"/>
        <end position="75"/>
    </location>
</feature>
<sequence length="219" mass="25948">MEARLEVLERVYEGLLALRQTLVQNVEEERRERMKIRRQLQAMTETVCEISARTSPNNKETKGHNGTEQQNDGRMREERWRKLKIPFFYGDDACGWTNRVERYFELKEMNDNEKLQAVMVAMEGKALTWYKWWEFCAQNPTWEGFKSAVIQRFQPSMLQSPFELLLSLKQTGTMKEYRKQFELYAGPLKCSEPAYLKHIFLNGEVIRAELKLHTVEGII</sequence>
<name>A0A392NBD3_9FABA</name>
<comment type="caution">
    <text evidence="4">The sequence shown here is derived from an EMBL/GenBank/DDBJ whole genome shotgun (WGS) entry which is preliminary data.</text>
</comment>
<dbReference type="InterPro" id="IPR005162">
    <property type="entry name" value="Retrotrans_gag_dom"/>
</dbReference>